<evidence type="ECO:0000256" key="1">
    <source>
        <dbReference type="SAM" id="SignalP"/>
    </source>
</evidence>
<dbReference type="RefSeq" id="WP_092722223.1">
    <property type="nucleotide sequence ID" value="NZ_FNNO01000002.1"/>
</dbReference>
<dbReference type="AlphaFoldDB" id="A0A8X8IDS2"/>
<sequence length="347" mass="37656">MKKTTLFFSLFLIAIFFNACSKELSLETTGLGGSAKGTLTDSAGNCKNIIVKGGYVVGQSVGDSNYALVNVKFTAQGKYKITSDTVNGLWFVDSGFATQTGALLVKVRAKGKPILPQKSDFVLTLNGSVCTFSLSSANPGANNDYFPNTFGSSWTYRFVPPLQTPPNWFTTTVLTNTYRIDTLTYFEFQQVDSMNNKSSYYFAKDGKGNYYAYSTIEFDYTTVLDSIVPVAKSYVSYPFMKESANVGENWTVSQPGTSWYKGQSGTSQAVFTVIQKGTPYVAGGTTYSDVIAMKREIQFKASGSTTGFAKIAEGTAYYARGTGLVDQVFPRSGGTTQAITLKTATIK</sequence>
<comment type="caution">
    <text evidence="2">The sequence shown here is derived from an EMBL/GenBank/DDBJ whole genome shotgun (WGS) entry which is preliminary data.</text>
</comment>
<name>A0A8X8IDS2_9BACT</name>
<evidence type="ECO:0000313" key="3">
    <source>
        <dbReference type="Proteomes" id="UP000198711"/>
    </source>
</evidence>
<feature type="chain" id="PRO_5036486438" description="Lipoprotein" evidence="1">
    <location>
        <begin position="22"/>
        <end position="347"/>
    </location>
</feature>
<feature type="signal peptide" evidence="1">
    <location>
        <begin position="1"/>
        <end position="21"/>
    </location>
</feature>
<reference evidence="2 3" key="1">
    <citation type="submission" date="2016-10" db="EMBL/GenBank/DDBJ databases">
        <authorList>
            <person name="Varghese N."/>
            <person name="Submissions S."/>
        </authorList>
    </citation>
    <scope>NUCLEOTIDE SEQUENCE [LARGE SCALE GENOMIC DNA]</scope>
    <source>
        <strain evidence="2 3">DSM 25353</strain>
    </source>
</reference>
<gene>
    <name evidence="2" type="ORF">SAMN05444410_102138</name>
</gene>
<evidence type="ECO:0008006" key="4">
    <source>
        <dbReference type="Google" id="ProtNLM"/>
    </source>
</evidence>
<protein>
    <recommendedName>
        <fullName evidence="4">Lipoprotein</fullName>
    </recommendedName>
</protein>
<proteinExistence type="predicted"/>
<accession>A0A8X8IDS2</accession>
<evidence type="ECO:0000313" key="2">
    <source>
        <dbReference type="EMBL" id="SDW37245.1"/>
    </source>
</evidence>
<keyword evidence="1" id="KW-0732">Signal</keyword>
<keyword evidence="3" id="KW-1185">Reference proteome</keyword>
<organism evidence="2 3">
    <name type="scientific">Hydrobacter penzbergensis</name>
    <dbReference type="NCBI Taxonomy" id="1235997"/>
    <lineage>
        <taxon>Bacteria</taxon>
        <taxon>Pseudomonadati</taxon>
        <taxon>Bacteroidota</taxon>
        <taxon>Chitinophagia</taxon>
        <taxon>Chitinophagales</taxon>
        <taxon>Chitinophagaceae</taxon>
        <taxon>Hydrobacter</taxon>
    </lineage>
</organism>
<dbReference type="Proteomes" id="UP000198711">
    <property type="component" value="Unassembled WGS sequence"/>
</dbReference>
<dbReference type="EMBL" id="FNNO01000002">
    <property type="protein sequence ID" value="SDW37245.1"/>
    <property type="molecule type" value="Genomic_DNA"/>
</dbReference>